<organism evidence="1">
    <name type="scientific">uncultured virus</name>
    <dbReference type="NCBI Taxonomy" id="340016"/>
    <lineage>
        <taxon>Viruses</taxon>
        <taxon>environmental samples</taxon>
    </lineage>
</organism>
<sequence length="80" mass="9244">MLDLSYMFKDMTDIKIKTTNPFSGESIMLTQQESDMYNGIMIAQVQADEKDGDDPLWQVVRDGLTWFQKNNAKAYMVLLD</sequence>
<accession>A0A218MKN7</accession>
<proteinExistence type="predicted"/>
<reference evidence="1" key="2">
    <citation type="journal article" date="2017" name="Nat. Commun.">
        <title>Single-virus genomics reveals hidden cosmopolitan and abundant viruses.</title>
        <authorList>
            <person name="Martinez-Hernandez F."/>
            <person name="Fornas O."/>
            <person name="Lluesma Gomez M."/>
            <person name="Bolduc B."/>
            <person name="de la Cruz Pena M.J."/>
            <person name="Martinez J.M."/>
            <person name="Anton J."/>
            <person name="Gasol J.M."/>
            <person name="Rosselli R."/>
            <person name="Rodriguez-Valera F."/>
            <person name="Sullivan M.B."/>
            <person name="Acinas S.G."/>
            <person name="Martinez-Garcia M."/>
        </authorList>
    </citation>
    <scope>NUCLEOTIDE SEQUENCE</scope>
</reference>
<evidence type="ECO:0000313" key="1">
    <source>
        <dbReference type="EMBL" id="ASE99840.1"/>
    </source>
</evidence>
<dbReference type="EMBL" id="KY052799">
    <property type="protein sequence ID" value="ASE99840.1"/>
    <property type="molecule type" value="Genomic_DNA"/>
</dbReference>
<reference evidence="1" key="1">
    <citation type="submission" date="2016-10" db="EMBL/GenBank/DDBJ databases">
        <authorList>
            <person name="Varghese N."/>
        </authorList>
    </citation>
    <scope>NUCLEOTIDE SEQUENCE</scope>
</reference>
<protein>
    <submittedName>
        <fullName evidence="1">Uncharacterized protein</fullName>
    </submittedName>
</protein>
<name>A0A218MKN7_9VIRU</name>